<gene>
    <name evidence="9" type="ORF">GCM10022381_03430</name>
</gene>
<feature type="domain" description="Cardiolipin synthase N-terminal" evidence="8">
    <location>
        <begin position="11"/>
        <end position="55"/>
    </location>
</feature>
<evidence type="ECO:0000256" key="2">
    <source>
        <dbReference type="ARBA" id="ARBA00022475"/>
    </source>
</evidence>
<evidence type="ECO:0000256" key="1">
    <source>
        <dbReference type="ARBA" id="ARBA00004651"/>
    </source>
</evidence>
<evidence type="ECO:0000256" key="4">
    <source>
        <dbReference type="ARBA" id="ARBA00022989"/>
    </source>
</evidence>
<accession>A0ABP7K2B4</accession>
<evidence type="ECO:0000313" key="10">
    <source>
        <dbReference type="Proteomes" id="UP001501803"/>
    </source>
</evidence>
<comment type="subcellular location">
    <subcellularLocation>
        <location evidence="1">Cell membrane</location>
        <topology evidence="1">Multi-pass membrane protein</topology>
    </subcellularLocation>
</comment>
<name>A0ABP7K2B4_9MICO</name>
<keyword evidence="2" id="KW-1003">Cell membrane</keyword>
<organism evidence="9 10">
    <name type="scientific">Leifsonia kafniensis</name>
    <dbReference type="NCBI Taxonomy" id="475957"/>
    <lineage>
        <taxon>Bacteria</taxon>
        <taxon>Bacillati</taxon>
        <taxon>Actinomycetota</taxon>
        <taxon>Actinomycetes</taxon>
        <taxon>Micrococcales</taxon>
        <taxon>Microbacteriaceae</taxon>
        <taxon>Leifsonia</taxon>
    </lineage>
</organism>
<feature type="compositionally biased region" description="Basic and acidic residues" evidence="6">
    <location>
        <begin position="68"/>
        <end position="77"/>
    </location>
</feature>
<proteinExistence type="predicted"/>
<evidence type="ECO:0000259" key="8">
    <source>
        <dbReference type="Pfam" id="PF13396"/>
    </source>
</evidence>
<dbReference type="InterPro" id="IPR027379">
    <property type="entry name" value="CLS_N"/>
</dbReference>
<evidence type="ECO:0000313" key="9">
    <source>
        <dbReference type="EMBL" id="GAA3862597.1"/>
    </source>
</evidence>
<keyword evidence="4 7" id="KW-1133">Transmembrane helix</keyword>
<sequence length="125" mass="14508">MFAIAVVSFMLVLGALIDIILRQDGQVKHLPKTMWILLVIFLPLIGSILWFTIGREYTAPVDRGGFGDPRRREKPRPEYAAPPRRNGKTTEDELAELDREIEFHTEQARLRQLHADLEERRRTSE</sequence>
<feature type="region of interest" description="Disordered" evidence="6">
    <location>
        <begin position="59"/>
        <end position="93"/>
    </location>
</feature>
<evidence type="ECO:0000256" key="5">
    <source>
        <dbReference type="ARBA" id="ARBA00023136"/>
    </source>
</evidence>
<dbReference type="Pfam" id="PF13396">
    <property type="entry name" value="PLDc_N"/>
    <property type="match status" value="1"/>
</dbReference>
<evidence type="ECO:0000256" key="6">
    <source>
        <dbReference type="SAM" id="MobiDB-lite"/>
    </source>
</evidence>
<keyword evidence="3 7" id="KW-0812">Transmembrane</keyword>
<protein>
    <recommendedName>
        <fullName evidence="8">Cardiolipin synthase N-terminal domain-containing protein</fullName>
    </recommendedName>
</protein>
<dbReference type="RefSeq" id="WP_345061661.1">
    <property type="nucleotide sequence ID" value="NZ_BAABCN010000002.1"/>
</dbReference>
<keyword evidence="5 7" id="KW-0472">Membrane</keyword>
<reference evidence="10" key="1">
    <citation type="journal article" date="2019" name="Int. J. Syst. Evol. Microbiol.">
        <title>The Global Catalogue of Microorganisms (GCM) 10K type strain sequencing project: providing services to taxonomists for standard genome sequencing and annotation.</title>
        <authorList>
            <consortium name="The Broad Institute Genomics Platform"/>
            <consortium name="The Broad Institute Genome Sequencing Center for Infectious Disease"/>
            <person name="Wu L."/>
            <person name="Ma J."/>
        </authorList>
    </citation>
    <scope>NUCLEOTIDE SEQUENCE [LARGE SCALE GENOMIC DNA]</scope>
    <source>
        <strain evidence="10">JCM 17021</strain>
    </source>
</reference>
<feature type="transmembrane region" description="Helical" evidence="7">
    <location>
        <begin position="33"/>
        <end position="53"/>
    </location>
</feature>
<keyword evidence="10" id="KW-1185">Reference proteome</keyword>
<evidence type="ECO:0000256" key="3">
    <source>
        <dbReference type="ARBA" id="ARBA00022692"/>
    </source>
</evidence>
<dbReference type="EMBL" id="BAABCN010000002">
    <property type="protein sequence ID" value="GAA3862597.1"/>
    <property type="molecule type" value="Genomic_DNA"/>
</dbReference>
<dbReference type="Proteomes" id="UP001501803">
    <property type="component" value="Unassembled WGS sequence"/>
</dbReference>
<comment type="caution">
    <text evidence="9">The sequence shown here is derived from an EMBL/GenBank/DDBJ whole genome shotgun (WGS) entry which is preliminary data.</text>
</comment>
<evidence type="ECO:0000256" key="7">
    <source>
        <dbReference type="SAM" id="Phobius"/>
    </source>
</evidence>